<dbReference type="EMBL" id="JBBNAF010000001">
    <property type="protein sequence ID" value="KAK9169884.1"/>
    <property type="molecule type" value="Genomic_DNA"/>
</dbReference>
<name>A0AAP0Q8D7_9MAGN</name>
<gene>
    <name evidence="1" type="ORF">Syun_002024</name>
</gene>
<protein>
    <submittedName>
        <fullName evidence="1">Uncharacterized protein</fullName>
    </submittedName>
</protein>
<dbReference type="Proteomes" id="UP001420932">
    <property type="component" value="Unassembled WGS sequence"/>
</dbReference>
<dbReference type="AlphaFoldDB" id="A0AAP0Q8D7"/>
<evidence type="ECO:0000313" key="1">
    <source>
        <dbReference type="EMBL" id="KAK9169884.1"/>
    </source>
</evidence>
<accession>A0AAP0Q8D7</accession>
<keyword evidence="2" id="KW-1185">Reference proteome</keyword>
<reference evidence="1 2" key="1">
    <citation type="submission" date="2024-01" db="EMBL/GenBank/DDBJ databases">
        <title>Genome assemblies of Stephania.</title>
        <authorList>
            <person name="Yang L."/>
        </authorList>
    </citation>
    <scope>NUCLEOTIDE SEQUENCE [LARGE SCALE GENOMIC DNA]</scope>
    <source>
        <strain evidence="1">YNDBR</strain>
        <tissue evidence="1">Leaf</tissue>
    </source>
</reference>
<comment type="caution">
    <text evidence="1">The sequence shown here is derived from an EMBL/GenBank/DDBJ whole genome shotgun (WGS) entry which is preliminary data.</text>
</comment>
<proteinExistence type="predicted"/>
<evidence type="ECO:0000313" key="2">
    <source>
        <dbReference type="Proteomes" id="UP001420932"/>
    </source>
</evidence>
<sequence>MSHNAQPTAPQAMINHFQGMMVTPENVVDPNWYMDSGASSHMTFDGSALHNKTEYKGQGFEENIASRSAP</sequence>
<organism evidence="1 2">
    <name type="scientific">Stephania yunnanensis</name>
    <dbReference type="NCBI Taxonomy" id="152371"/>
    <lineage>
        <taxon>Eukaryota</taxon>
        <taxon>Viridiplantae</taxon>
        <taxon>Streptophyta</taxon>
        <taxon>Embryophyta</taxon>
        <taxon>Tracheophyta</taxon>
        <taxon>Spermatophyta</taxon>
        <taxon>Magnoliopsida</taxon>
        <taxon>Ranunculales</taxon>
        <taxon>Menispermaceae</taxon>
        <taxon>Menispermoideae</taxon>
        <taxon>Cissampelideae</taxon>
        <taxon>Stephania</taxon>
    </lineage>
</organism>